<organism evidence="5 6">
    <name type="scientific">Lacicoccus alkaliphilus DSM 16010</name>
    <dbReference type="NCBI Taxonomy" id="1123231"/>
    <lineage>
        <taxon>Bacteria</taxon>
        <taxon>Bacillati</taxon>
        <taxon>Bacillota</taxon>
        <taxon>Bacilli</taxon>
        <taxon>Bacillales</taxon>
        <taxon>Salinicoccaceae</taxon>
        <taxon>Lacicoccus</taxon>
    </lineage>
</organism>
<comment type="similarity">
    <text evidence="1 4">Belongs to the short-chain dehydrogenases/reductases (SDR) family.</text>
</comment>
<dbReference type="OrthoDB" id="9803333at2"/>
<dbReference type="InterPro" id="IPR020904">
    <property type="entry name" value="Sc_DH/Rdtase_CS"/>
</dbReference>
<dbReference type="InterPro" id="IPR052178">
    <property type="entry name" value="Sec_Metab_Biosynth_SDR"/>
</dbReference>
<dbReference type="Gene3D" id="3.40.50.720">
    <property type="entry name" value="NAD(P)-binding Rossmann-like Domain"/>
    <property type="match status" value="1"/>
</dbReference>
<keyword evidence="3" id="KW-0560">Oxidoreductase</keyword>
<dbReference type="RefSeq" id="WP_072708794.1">
    <property type="nucleotide sequence ID" value="NZ_FRCF01000002.1"/>
</dbReference>
<accession>A0A1M7D0D9</accession>
<dbReference type="PANTHER" id="PTHR43618:SF8">
    <property type="entry name" value="7ALPHA-HYDROXYSTEROID DEHYDROGENASE"/>
    <property type="match status" value="1"/>
</dbReference>
<gene>
    <name evidence="5" type="ORF">SAMN02745189_00945</name>
</gene>
<evidence type="ECO:0000313" key="6">
    <source>
        <dbReference type="Proteomes" id="UP000184206"/>
    </source>
</evidence>
<keyword evidence="2" id="KW-0521">NADP</keyword>
<evidence type="ECO:0000256" key="4">
    <source>
        <dbReference type="RuleBase" id="RU000363"/>
    </source>
</evidence>
<dbReference type="NCBIfam" id="NF006132">
    <property type="entry name" value="PRK08277.1"/>
    <property type="match status" value="1"/>
</dbReference>
<sequence>MNINTQIDLSGKVAVVTGGGGVIGSYFCRALAAAGAKVAVLGRTLETCESVAEEIKSSGGEAIAVSCDVTDKSSVEAARATINDALGTCDILVNGAGGNHPSASTEDEYLDLDKLDDPDVKNFFALDTDGIDFVFKLNFLGTLIPSQIFGKDMATKEHATVINISSMNAFTPLTKIPAYSGAKSSVTNFTQWLSVYMSKTGVRVNGIAPGFLATKQNKDLLFDQDGNLTDRSHKIIGATPMGRFGEPEELLGTLLYLADEKASGFVTGITIPVDGGFSAYSGV</sequence>
<dbReference type="FunFam" id="3.40.50.720:FF:000240">
    <property type="entry name" value="SDR family oxidoreductase"/>
    <property type="match status" value="1"/>
</dbReference>
<dbReference type="PRINTS" id="PR00080">
    <property type="entry name" value="SDRFAMILY"/>
</dbReference>
<name>A0A1M7D0D9_9BACL</name>
<proteinExistence type="inferred from homology"/>
<dbReference type="Pfam" id="PF00106">
    <property type="entry name" value="adh_short"/>
    <property type="match status" value="1"/>
</dbReference>
<reference evidence="5 6" key="1">
    <citation type="submission" date="2016-11" db="EMBL/GenBank/DDBJ databases">
        <authorList>
            <person name="Jaros S."/>
            <person name="Januszkiewicz K."/>
            <person name="Wedrychowicz H."/>
        </authorList>
    </citation>
    <scope>NUCLEOTIDE SEQUENCE [LARGE SCALE GENOMIC DNA]</scope>
    <source>
        <strain evidence="5 6">DSM 16010</strain>
    </source>
</reference>
<dbReference type="InterPro" id="IPR036291">
    <property type="entry name" value="NAD(P)-bd_dom_sf"/>
</dbReference>
<dbReference type="EMBL" id="FRCF01000002">
    <property type="protein sequence ID" value="SHL72893.1"/>
    <property type="molecule type" value="Genomic_DNA"/>
</dbReference>
<dbReference type="PROSITE" id="PS00061">
    <property type="entry name" value="ADH_SHORT"/>
    <property type="match status" value="1"/>
</dbReference>
<evidence type="ECO:0000313" key="5">
    <source>
        <dbReference type="EMBL" id="SHL72893.1"/>
    </source>
</evidence>
<keyword evidence="6" id="KW-1185">Reference proteome</keyword>
<dbReference type="InterPro" id="IPR002347">
    <property type="entry name" value="SDR_fam"/>
</dbReference>
<evidence type="ECO:0000256" key="3">
    <source>
        <dbReference type="ARBA" id="ARBA00023002"/>
    </source>
</evidence>
<dbReference type="Proteomes" id="UP000184206">
    <property type="component" value="Unassembled WGS sequence"/>
</dbReference>
<evidence type="ECO:0000256" key="1">
    <source>
        <dbReference type="ARBA" id="ARBA00006484"/>
    </source>
</evidence>
<dbReference type="GO" id="GO:0005975">
    <property type="term" value="P:carbohydrate metabolic process"/>
    <property type="evidence" value="ECO:0007669"/>
    <property type="project" value="UniProtKB-ARBA"/>
</dbReference>
<dbReference type="STRING" id="1123231.SAMN02745189_00945"/>
<dbReference type="PRINTS" id="PR00081">
    <property type="entry name" value="GDHRDH"/>
</dbReference>
<protein>
    <submittedName>
        <fullName evidence="5">NAD(P)-dependent dehydrogenase, short-chain alcohol dehydrogenase family</fullName>
    </submittedName>
</protein>
<dbReference type="SUPFAM" id="SSF51735">
    <property type="entry name" value="NAD(P)-binding Rossmann-fold domains"/>
    <property type="match status" value="1"/>
</dbReference>
<dbReference type="PANTHER" id="PTHR43618">
    <property type="entry name" value="7-ALPHA-HYDROXYSTEROID DEHYDROGENASE"/>
    <property type="match status" value="1"/>
</dbReference>
<evidence type="ECO:0000256" key="2">
    <source>
        <dbReference type="ARBA" id="ARBA00022857"/>
    </source>
</evidence>
<dbReference type="AlphaFoldDB" id="A0A1M7D0D9"/>
<dbReference type="GO" id="GO:0016616">
    <property type="term" value="F:oxidoreductase activity, acting on the CH-OH group of donors, NAD or NADP as acceptor"/>
    <property type="evidence" value="ECO:0007669"/>
    <property type="project" value="UniProtKB-ARBA"/>
</dbReference>